<protein>
    <submittedName>
        <fullName evidence="2">Uncharacterized protein</fullName>
    </submittedName>
</protein>
<evidence type="ECO:0000313" key="3">
    <source>
        <dbReference type="Proteomes" id="UP000231019"/>
    </source>
</evidence>
<dbReference type="AlphaFoldDB" id="A0A2M7G0V1"/>
<feature type="region of interest" description="Disordered" evidence="1">
    <location>
        <begin position="1"/>
        <end position="47"/>
    </location>
</feature>
<evidence type="ECO:0000256" key="1">
    <source>
        <dbReference type="SAM" id="MobiDB-lite"/>
    </source>
</evidence>
<evidence type="ECO:0000313" key="2">
    <source>
        <dbReference type="EMBL" id="PIW15331.1"/>
    </source>
</evidence>
<comment type="caution">
    <text evidence="2">The sequence shown here is derived from an EMBL/GenBank/DDBJ whole genome shotgun (WGS) entry which is preliminary data.</text>
</comment>
<reference evidence="2 3" key="1">
    <citation type="submission" date="2017-09" db="EMBL/GenBank/DDBJ databases">
        <title>Depth-based differentiation of microbial function through sediment-hosted aquifers and enrichment of novel symbionts in the deep terrestrial subsurface.</title>
        <authorList>
            <person name="Probst A.J."/>
            <person name="Ladd B."/>
            <person name="Jarett J.K."/>
            <person name="Geller-Mcgrath D.E."/>
            <person name="Sieber C.M."/>
            <person name="Emerson J.B."/>
            <person name="Anantharaman K."/>
            <person name="Thomas B.C."/>
            <person name="Malmstrom R."/>
            <person name="Stieglmeier M."/>
            <person name="Klingl A."/>
            <person name="Woyke T."/>
            <person name="Ryan C.M."/>
            <person name="Banfield J.F."/>
        </authorList>
    </citation>
    <scope>NUCLEOTIDE SEQUENCE [LARGE SCALE GENOMIC DNA]</scope>
    <source>
        <strain evidence="2">CG17_big_fil_post_rev_8_21_14_2_50_48_46</strain>
    </source>
</reference>
<gene>
    <name evidence="2" type="ORF">COW36_18115</name>
</gene>
<dbReference type="Proteomes" id="UP000231019">
    <property type="component" value="Unassembled WGS sequence"/>
</dbReference>
<sequence>MQVNSNIQVITPLEPRPAPASSLRVAPKPLPALPQDHYQPAPLSPPAQDDVMDGGKALAGLAVPAGIITSFKAATTMGLTAGVTLAGAGILAGQLSSSSLSDDARATTAVGGMLSIGAAAATAYLGKGGMAAAAVGGLGALLTYGAAQAASEAP</sequence>
<accession>A0A2M7G0V1</accession>
<proteinExistence type="predicted"/>
<dbReference type="EMBL" id="PFFQ01000053">
    <property type="protein sequence ID" value="PIW15331.1"/>
    <property type="molecule type" value="Genomic_DNA"/>
</dbReference>
<name>A0A2M7G0V1_9BACT</name>
<organism evidence="2 3">
    <name type="scientific">bacterium (Candidatus Blackallbacteria) CG17_big_fil_post_rev_8_21_14_2_50_48_46</name>
    <dbReference type="NCBI Taxonomy" id="2014261"/>
    <lineage>
        <taxon>Bacteria</taxon>
        <taxon>Candidatus Blackallbacteria</taxon>
    </lineage>
</organism>